<evidence type="ECO:0000313" key="4">
    <source>
        <dbReference type="Proteomes" id="UP001642540"/>
    </source>
</evidence>
<keyword evidence="4" id="KW-1185">Reference proteome</keyword>
<comment type="caution">
    <text evidence="3">The sequence shown here is derived from an EMBL/GenBank/DDBJ whole genome shotgun (WGS) entry which is preliminary data.</text>
</comment>
<gene>
    <name evidence="3" type="ORF">ODALV1_LOCUS14486</name>
</gene>
<evidence type="ECO:0000313" key="3">
    <source>
        <dbReference type="EMBL" id="CAL8110850.1"/>
    </source>
</evidence>
<reference evidence="3 4" key="1">
    <citation type="submission" date="2024-08" db="EMBL/GenBank/DDBJ databases">
        <authorList>
            <person name="Cucini C."/>
            <person name="Frati F."/>
        </authorList>
    </citation>
    <scope>NUCLEOTIDE SEQUENCE [LARGE SCALE GENOMIC DNA]</scope>
</reference>
<feature type="chain" id="PRO_5045510814" evidence="2">
    <location>
        <begin position="23"/>
        <end position="80"/>
    </location>
</feature>
<dbReference type="EMBL" id="CAXLJM020000046">
    <property type="protein sequence ID" value="CAL8110850.1"/>
    <property type="molecule type" value="Genomic_DNA"/>
</dbReference>
<organism evidence="3 4">
    <name type="scientific">Orchesella dallaii</name>
    <dbReference type="NCBI Taxonomy" id="48710"/>
    <lineage>
        <taxon>Eukaryota</taxon>
        <taxon>Metazoa</taxon>
        <taxon>Ecdysozoa</taxon>
        <taxon>Arthropoda</taxon>
        <taxon>Hexapoda</taxon>
        <taxon>Collembola</taxon>
        <taxon>Entomobryomorpha</taxon>
        <taxon>Entomobryoidea</taxon>
        <taxon>Orchesellidae</taxon>
        <taxon>Orchesellinae</taxon>
        <taxon>Orchesella</taxon>
    </lineage>
</organism>
<protein>
    <submittedName>
        <fullName evidence="3">Uncharacterized protein</fullName>
    </submittedName>
</protein>
<evidence type="ECO:0000256" key="1">
    <source>
        <dbReference type="SAM" id="MobiDB-lite"/>
    </source>
</evidence>
<name>A0ABP1QRK6_9HEXA</name>
<accession>A0ABP1QRK6</accession>
<keyword evidence="2" id="KW-0732">Signal</keyword>
<dbReference type="Proteomes" id="UP001642540">
    <property type="component" value="Unassembled WGS sequence"/>
</dbReference>
<proteinExistence type="predicted"/>
<feature type="region of interest" description="Disordered" evidence="1">
    <location>
        <begin position="31"/>
        <end position="51"/>
    </location>
</feature>
<feature type="signal peptide" evidence="2">
    <location>
        <begin position="1"/>
        <end position="22"/>
    </location>
</feature>
<sequence>MNAKLLLVLVLGLLAQVFFAAAGDSGEANRVKRGGGGHGGGGHGGGYDHGPGAGGGARGPVYFCGWVGSKMGSSYGGYGK</sequence>
<evidence type="ECO:0000256" key="2">
    <source>
        <dbReference type="SAM" id="SignalP"/>
    </source>
</evidence>
<feature type="compositionally biased region" description="Gly residues" evidence="1">
    <location>
        <begin position="34"/>
        <end position="51"/>
    </location>
</feature>